<keyword evidence="1" id="KW-0732">Signal</keyword>
<protein>
    <submittedName>
        <fullName evidence="2">Uncharacterized protein</fullName>
    </submittedName>
</protein>
<keyword evidence="3" id="KW-1185">Reference proteome</keyword>
<dbReference type="RefSeq" id="WP_164003134.1">
    <property type="nucleotide sequence ID" value="NZ_JAAIKD010000001.1"/>
</dbReference>
<gene>
    <name evidence="2" type="ORF">G3567_00025</name>
</gene>
<proteinExistence type="predicted"/>
<name>A0A6B3QWU2_9FLAO</name>
<reference evidence="2 3" key="1">
    <citation type="submission" date="2020-02" db="EMBL/GenBank/DDBJ databases">
        <title>Flavobacteriaceae Psychroflexus bacterium YR1-1, complete genome.</title>
        <authorList>
            <person name="Li Y."/>
            <person name="Wu S."/>
        </authorList>
    </citation>
    <scope>NUCLEOTIDE SEQUENCE [LARGE SCALE GENOMIC DNA]</scope>
    <source>
        <strain evidence="2 3">YR1-1</strain>
    </source>
</reference>
<accession>A0A6B3QWU2</accession>
<dbReference type="EMBL" id="JAAIKD010000001">
    <property type="protein sequence ID" value="NEV92536.1"/>
    <property type="molecule type" value="Genomic_DNA"/>
</dbReference>
<feature type="chain" id="PRO_5025351527" evidence="1">
    <location>
        <begin position="21"/>
        <end position="155"/>
    </location>
</feature>
<dbReference type="Proteomes" id="UP000478505">
    <property type="component" value="Unassembled WGS sequence"/>
</dbReference>
<evidence type="ECO:0000313" key="2">
    <source>
        <dbReference type="EMBL" id="NEV92536.1"/>
    </source>
</evidence>
<evidence type="ECO:0000313" key="3">
    <source>
        <dbReference type="Proteomes" id="UP000478505"/>
    </source>
</evidence>
<feature type="signal peptide" evidence="1">
    <location>
        <begin position="1"/>
        <end position="20"/>
    </location>
</feature>
<sequence length="155" mass="17427">MKKIKLLILLSILTHGTLYSQWETKYHVNDFGDQTCKTYETFVVTGTFTNSANTNRDAAFAFIKDGKSLIIKVYEYGSNLATSLDHSFEEVKIKLPGGKILKLDSVPFTKQGSLCFKDQNFTEAISALSNSGPYTIVFDRTTDYSTSSYKVKFDL</sequence>
<evidence type="ECO:0000256" key="1">
    <source>
        <dbReference type="SAM" id="SignalP"/>
    </source>
</evidence>
<dbReference type="AlphaFoldDB" id="A0A6B3QWU2"/>
<organism evidence="2 3">
    <name type="scientific">Psychroflexus aurantiacus</name>
    <dbReference type="NCBI Taxonomy" id="2709310"/>
    <lineage>
        <taxon>Bacteria</taxon>
        <taxon>Pseudomonadati</taxon>
        <taxon>Bacteroidota</taxon>
        <taxon>Flavobacteriia</taxon>
        <taxon>Flavobacteriales</taxon>
        <taxon>Flavobacteriaceae</taxon>
        <taxon>Psychroflexus</taxon>
    </lineage>
</organism>
<comment type="caution">
    <text evidence="2">The sequence shown here is derived from an EMBL/GenBank/DDBJ whole genome shotgun (WGS) entry which is preliminary data.</text>
</comment>